<protein>
    <submittedName>
        <fullName evidence="2">Pleckstrin y domain-containing A member 7</fullName>
    </submittedName>
</protein>
<dbReference type="Pfam" id="PF25541">
    <property type="entry name" value="TBCA_PH"/>
    <property type="match status" value="1"/>
</dbReference>
<evidence type="ECO:0000259" key="1">
    <source>
        <dbReference type="Pfam" id="PF25541"/>
    </source>
</evidence>
<dbReference type="InterPro" id="IPR057971">
    <property type="entry name" value="PKHA4-7_TBCA"/>
</dbReference>
<evidence type="ECO:0000313" key="3">
    <source>
        <dbReference type="Proteomes" id="UP001444071"/>
    </source>
</evidence>
<dbReference type="PANTHER" id="PTHR12752">
    <property type="entry name" value="PHOSPHOINOSITOL 3-PHOSPHATE-BINDING PROTEIN"/>
    <property type="match status" value="1"/>
</dbReference>
<dbReference type="Proteomes" id="UP001444071">
    <property type="component" value="Unassembled WGS sequence"/>
</dbReference>
<comment type="caution">
    <text evidence="2">The sequence shown here is derived from an EMBL/GenBank/DDBJ whole genome shotgun (WGS) entry which is preliminary data.</text>
</comment>
<dbReference type="PANTHER" id="PTHR12752:SF4">
    <property type="entry name" value="PLECKSTRIN HOMOLOGY DOMAIN-CONTAINING FAMILY A MEMBER 7"/>
    <property type="match status" value="1"/>
</dbReference>
<feature type="domain" description="Pleckstrin homology" evidence="1">
    <location>
        <begin position="45"/>
        <end position="79"/>
    </location>
</feature>
<name>A0ABV0WF38_9TELE</name>
<gene>
    <name evidence="2" type="primary">PLEKHA7_1</name>
    <name evidence="2" type="ORF">XENORESO_011287</name>
</gene>
<accession>A0ABV0WF38</accession>
<sequence>MTYLFTAHLKADDTYIQLKKDLEYLDLKVTGQESFKKERPSRPLKIAESDADVKLSRLCEQDKILQELEARIRSLKEDKVFVTYCRYCG</sequence>
<evidence type="ECO:0000313" key="2">
    <source>
        <dbReference type="EMBL" id="MEQ2267845.1"/>
    </source>
</evidence>
<organism evidence="2 3">
    <name type="scientific">Xenotaenia resolanae</name>
    <dbReference type="NCBI Taxonomy" id="208358"/>
    <lineage>
        <taxon>Eukaryota</taxon>
        <taxon>Metazoa</taxon>
        <taxon>Chordata</taxon>
        <taxon>Craniata</taxon>
        <taxon>Vertebrata</taxon>
        <taxon>Euteleostomi</taxon>
        <taxon>Actinopterygii</taxon>
        <taxon>Neopterygii</taxon>
        <taxon>Teleostei</taxon>
        <taxon>Neoteleostei</taxon>
        <taxon>Acanthomorphata</taxon>
        <taxon>Ovalentaria</taxon>
        <taxon>Atherinomorphae</taxon>
        <taxon>Cyprinodontiformes</taxon>
        <taxon>Goodeidae</taxon>
        <taxon>Xenotaenia</taxon>
    </lineage>
</organism>
<dbReference type="EMBL" id="JAHRIM010043519">
    <property type="protein sequence ID" value="MEQ2267845.1"/>
    <property type="molecule type" value="Genomic_DNA"/>
</dbReference>
<reference evidence="2 3" key="1">
    <citation type="submission" date="2021-06" db="EMBL/GenBank/DDBJ databases">
        <authorList>
            <person name="Palmer J.M."/>
        </authorList>
    </citation>
    <scope>NUCLEOTIDE SEQUENCE [LARGE SCALE GENOMIC DNA]</scope>
    <source>
        <strain evidence="2 3">XR_2019</strain>
        <tissue evidence="2">Muscle</tissue>
    </source>
</reference>
<proteinExistence type="predicted"/>
<keyword evidence="3" id="KW-1185">Reference proteome</keyword>